<gene>
    <name evidence="2" type="ORF">DAEQUDRAFT_652838</name>
</gene>
<feature type="domain" description="GH16" evidence="1">
    <location>
        <begin position="5"/>
        <end position="279"/>
    </location>
</feature>
<feature type="non-terminal residue" evidence="2">
    <location>
        <position position="323"/>
    </location>
</feature>
<protein>
    <submittedName>
        <fullName evidence="2">Glycoside hydrolase family 16 protein</fullName>
    </submittedName>
</protein>
<dbReference type="Proteomes" id="UP000076727">
    <property type="component" value="Unassembled WGS sequence"/>
</dbReference>
<sequence length="323" mass="34627">YTLAKEYSGTDFFQGWDYYGAPDLLVGHHDLTEILEGDVNWVNETQAVAEQLAYVNDAGNAIIKADNTTNIPNQQKRDTIRVTSQDSFTIGSVFVIDATHLPFGCSVWPSIWTTDSDPKVTWPDGGEIDIIETVNQMTTNQYSLHTSGTDECTGVNSTTEQSGTLTSANCYPSATDDDGCAVLETAPDSVGPAFAAANGGVYAAQFDTSGIFIWFWSRADISASVSSANEAIDVSGWGRPSAAFPASSCDITQKFGPQALVIDITLCGTWAGEPSIYSETCPVTAGTTLNDNTCYASNVIGNGTNYADAYFEIQYIKAFTWNG</sequence>
<dbReference type="EMBL" id="KV429137">
    <property type="protein sequence ID" value="KZT64203.1"/>
    <property type="molecule type" value="Genomic_DNA"/>
</dbReference>
<dbReference type="PROSITE" id="PS51762">
    <property type="entry name" value="GH16_2"/>
    <property type="match status" value="1"/>
</dbReference>
<keyword evidence="3" id="KW-1185">Reference proteome</keyword>
<dbReference type="OrthoDB" id="192832at2759"/>
<accession>A0A165LBJ7</accession>
<dbReference type="InterPro" id="IPR000757">
    <property type="entry name" value="Beta-glucanase-like"/>
</dbReference>
<dbReference type="Pfam" id="PF26113">
    <property type="entry name" value="GH16_XgeA"/>
    <property type="match status" value="1"/>
</dbReference>
<dbReference type="CDD" id="cd02181">
    <property type="entry name" value="GH16_fungal_Lam16A_glucanase"/>
    <property type="match status" value="1"/>
</dbReference>
<dbReference type="InterPro" id="IPR013320">
    <property type="entry name" value="ConA-like_dom_sf"/>
</dbReference>
<dbReference type="SUPFAM" id="SSF49899">
    <property type="entry name" value="Concanavalin A-like lectins/glucanases"/>
    <property type="match status" value="1"/>
</dbReference>
<organism evidence="2 3">
    <name type="scientific">Daedalea quercina L-15889</name>
    <dbReference type="NCBI Taxonomy" id="1314783"/>
    <lineage>
        <taxon>Eukaryota</taxon>
        <taxon>Fungi</taxon>
        <taxon>Dikarya</taxon>
        <taxon>Basidiomycota</taxon>
        <taxon>Agaricomycotina</taxon>
        <taxon>Agaricomycetes</taxon>
        <taxon>Polyporales</taxon>
        <taxon>Fomitopsis</taxon>
    </lineage>
</organism>
<evidence type="ECO:0000313" key="2">
    <source>
        <dbReference type="EMBL" id="KZT64203.1"/>
    </source>
</evidence>
<feature type="non-terminal residue" evidence="2">
    <location>
        <position position="1"/>
    </location>
</feature>
<dbReference type="Gene3D" id="2.60.120.200">
    <property type="match status" value="1"/>
</dbReference>
<dbReference type="PANTHER" id="PTHR10963:SF24">
    <property type="entry name" value="GLYCOSIDASE C21B10.07-RELATED"/>
    <property type="match status" value="1"/>
</dbReference>
<dbReference type="GO" id="GO:0004553">
    <property type="term" value="F:hydrolase activity, hydrolyzing O-glycosyl compounds"/>
    <property type="evidence" value="ECO:0007669"/>
    <property type="project" value="InterPro"/>
</dbReference>
<evidence type="ECO:0000313" key="3">
    <source>
        <dbReference type="Proteomes" id="UP000076727"/>
    </source>
</evidence>
<dbReference type="PANTHER" id="PTHR10963">
    <property type="entry name" value="GLYCOSYL HYDROLASE-RELATED"/>
    <property type="match status" value="1"/>
</dbReference>
<reference evidence="2 3" key="1">
    <citation type="journal article" date="2016" name="Mol. Biol. Evol.">
        <title>Comparative Genomics of Early-Diverging Mushroom-Forming Fungi Provides Insights into the Origins of Lignocellulose Decay Capabilities.</title>
        <authorList>
            <person name="Nagy L.G."/>
            <person name="Riley R."/>
            <person name="Tritt A."/>
            <person name="Adam C."/>
            <person name="Daum C."/>
            <person name="Floudas D."/>
            <person name="Sun H."/>
            <person name="Yadav J.S."/>
            <person name="Pangilinan J."/>
            <person name="Larsson K.H."/>
            <person name="Matsuura K."/>
            <person name="Barry K."/>
            <person name="Labutti K."/>
            <person name="Kuo R."/>
            <person name="Ohm R.A."/>
            <person name="Bhattacharya S.S."/>
            <person name="Shirouzu T."/>
            <person name="Yoshinaga Y."/>
            <person name="Martin F.M."/>
            <person name="Grigoriev I.V."/>
            <person name="Hibbett D.S."/>
        </authorList>
    </citation>
    <scope>NUCLEOTIDE SEQUENCE [LARGE SCALE GENOMIC DNA]</scope>
    <source>
        <strain evidence="2 3">L-15889</strain>
    </source>
</reference>
<dbReference type="AlphaFoldDB" id="A0A165LBJ7"/>
<dbReference type="GO" id="GO:0009251">
    <property type="term" value="P:glucan catabolic process"/>
    <property type="evidence" value="ECO:0007669"/>
    <property type="project" value="TreeGrafter"/>
</dbReference>
<name>A0A165LBJ7_9APHY</name>
<dbReference type="STRING" id="1314783.A0A165LBJ7"/>
<evidence type="ECO:0000259" key="1">
    <source>
        <dbReference type="PROSITE" id="PS51762"/>
    </source>
</evidence>
<proteinExistence type="predicted"/>
<keyword evidence="2" id="KW-0378">Hydrolase</keyword>
<dbReference type="InterPro" id="IPR050546">
    <property type="entry name" value="Glycosyl_Hydrlase_16"/>
</dbReference>